<reference evidence="2" key="1">
    <citation type="submission" date="2023-06" db="EMBL/GenBank/DDBJ databases">
        <title>Genomic analysis of the entomopathogenic nematode Steinernema hermaphroditum.</title>
        <authorList>
            <person name="Schwarz E.M."/>
            <person name="Heppert J.K."/>
            <person name="Baniya A."/>
            <person name="Schwartz H.T."/>
            <person name="Tan C.-H."/>
            <person name="Antoshechkin I."/>
            <person name="Sternberg P.W."/>
            <person name="Goodrich-Blair H."/>
            <person name="Dillman A.R."/>
        </authorList>
    </citation>
    <scope>NUCLEOTIDE SEQUENCE</scope>
    <source>
        <strain evidence="2">PS9179</strain>
        <tissue evidence="2">Whole animal</tissue>
    </source>
</reference>
<dbReference type="Proteomes" id="UP001175271">
    <property type="component" value="Unassembled WGS sequence"/>
</dbReference>
<evidence type="ECO:0000259" key="1">
    <source>
        <dbReference type="PROSITE" id="PS50041"/>
    </source>
</evidence>
<evidence type="ECO:0000313" key="2">
    <source>
        <dbReference type="EMBL" id="KAK0414960.1"/>
    </source>
</evidence>
<evidence type="ECO:0000313" key="3">
    <source>
        <dbReference type="Proteomes" id="UP001175271"/>
    </source>
</evidence>
<dbReference type="SMART" id="SM00034">
    <property type="entry name" value="CLECT"/>
    <property type="match status" value="1"/>
</dbReference>
<proteinExistence type="predicted"/>
<dbReference type="InterPro" id="IPR016187">
    <property type="entry name" value="CTDL_fold"/>
</dbReference>
<dbReference type="CDD" id="cd00037">
    <property type="entry name" value="CLECT"/>
    <property type="match status" value="1"/>
</dbReference>
<dbReference type="PROSITE" id="PS50041">
    <property type="entry name" value="C_TYPE_LECTIN_2"/>
    <property type="match status" value="1"/>
</dbReference>
<dbReference type="InterPro" id="IPR016186">
    <property type="entry name" value="C-type_lectin-like/link_sf"/>
</dbReference>
<keyword evidence="3" id="KW-1185">Reference proteome</keyword>
<gene>
    <name evidence="2" type="ORF">QR680_011695</name>
</gene>
<protein>
    <recommendedName>
        <fullName evidence="1">C-type lectin domain-containing protein</fullName>
    </recommendedName>
</protein>
<comment type="caution">
    <text evidence="2">The sequence shown here is derived from an EMBL/GenBank/DDBJ whole genome shotgun (WGS) entry which is preliminary data.</text>
</comment>
<accession>A0AA39I0N1</accession>
<dbReference type="EMBL" id="JAUCMV010000002">
    <property type="protein sequence ID" value="KAK0414960.1"/>
    <property type="molecule type" value="Genomic_DNA"/>
</dbReference>
<name>A0AA39I0N1_9BILA</name>
<dbReference type="SUPFAM" id="SSF56436">
    <property type="entry name" value="C-type lectin-like"/>
    <property type="match status" value="1"/>
</dbReference>
<dbReference type="Gene3D" id="3.10.100.10">
    <property type="entry name" value="Mannose-Binding Protein A, subunit A"/>
    <property type="match status" value="1"/>
</dbReference>
<organism evidence="2 3">
    <name type="scientific">Steinernema hermaphroditum</name>
    <dbReference type="NCBI Taxonomy" id="289476"/>
    <lineage>
        <taxon>Eukaryota</taxon>
        <taxon>Metazoa</taxon>
        <taxon>Ecdysozoa</taxon>
        <taxon>Nematoda</taxon>
        <taxon>Chromadorea</taxon>
        <taxon>Rhabditida</taxon>
        <taxon>Tylenchina</taxon>
        <taxon>Panagrolaimomorpha</taxon>
        <taxon>Strongyloidoidea</taxon>
        <taxon>Steinernematidae</taxon>
        <taxon>Steinernema</taxon>
    </lineage>
</organism>
<dbReference type="AlphaFoldDB" id="A0AA39I0N1"/>
<dbReference type="InterPro" id="IPR001304">
    <property type="entry name" value="C-type_lectin-like"/>
</dbReference>
<feature type="domain" description="C-type lectin" evidence="1">
    <location>
        <begin position="388"/>
        <end position="502"/>
    </location>
</feature>
<sequence length="506" mass="58607">MDTIPCVFIDAVLSLQFSDVSNFEKLQSKLWADSAKNQSARNVLKLEILAEVCGEECYYRLISSSEETLTLDEVQKLKYKRGTELKIVRRGEEWNGTCYPAGIQHFIRNVAFPLGVSRFQLDTIYEQKLFDAILIELLMSGYIFSEFHLNVHDDYICMEGRDLILYLLDHHIKSKLLTKWILPRLLPEHFYCDRFHELFTELVFQRQLRCLDVYHLDFSLEPEFETLLRLIASRHYHSTMFRLRNLLLLALLHECITGEFGYIRKFPAGITVVGTAVKMMAAEKVLDCAETWFNDSLVAISYNTTDQTCEGFSKVTGTQNEERTMISYLFTKSNDDVCSIDVSEDFNKIATCRDGWFKLIINGTAYLDPFISLSQKVISSMHDIVFACKKLYPFSDSASIHSAEEEEALITSPTLLSILNPMNLGEVGIGMHLTPDNYKNYKDSTKWVWADKSPVTYVNWNRAYGCPYCSRSNTVCAYVVMMTDRDKWYQCDISWRRPMLCKYQLE</sequence>